<dbReference type="Gene3D" id="3.40.50.620">
    <property type="entry name" value="HUPs"/>
    <property type="match status" value="1"/>
</dbReference>
<proteinExistence type="predicted"/>
<dbReference type="Gene3D" id="1.25.40.80">
    <property type="match status" value="1"/>
</dbReference>
<dbReference type="AlphaFoldDB" id="A0AB36ZZ61"/>
<sequence length="465" mass="55486">MKLFLIYPHQLFENIENLKDKKVILVEEPLFFTQYNFHIQKLVLHRASMKFYENYLQNSSIDVEYFEEESYLQKYKNEEVYIYELFDDYLEKKIYKNFENIKTLKNPNFLNVDDKSKFLHNFYANRRKELNIFMNEDGKPLYGKYSFDSENRKKLPKDIFIPATLSYDNKYIKEAKNYCEKFDSIGQIDSFNYPITFQEAKIQLEYFFKEKFDNFGNYQDAITKKDGLEYLFHSNISSSLNIGLLSLDNVIQGALKAKVPYNAKEGFIRQIIGWREFMLRIYQDDGVKLRNSNFFNFKNSMPKAIIEANSGITILDDVVKKLEQTSYAHHIERLMVLGNIFVLLEIHPDEIYKYFMENFIDAYDWVMVGNVYAMSGYSDGGSITTKPYICSSNYLIKMSDYSKKESWCVILDALYWRFLYKYGHLFRTNPRMKMQLSLLEKMSKEKLQSHLNIAEDYLLKLHCKL</sequence>
<evidence type="ECO:0000313" key="2">
    <source>
        <dbReference type="Proteomes" id="UP000239861"/>
    </source>
</evidence>
<dbReference type="Proteomes" id="UP000239861">
    <property type="component" value="Unassembled WGS sequence"/>
</dbReference>
<dbReference type="InterPro" id="IPR007357">
    <property type="entry name" value="PhrB-like"/>
</dbReference>
<dbReference type="InterPro" id="IPR036134">
    <property type="entry name" value="Crypto/Photolyase_FAD-like_sf"/>
</dbReference>
<dbReference type="PANTHER" id="PTHR38657:SF1">
    <property type="entry name" value="SLR1343 PROTEIN"/>
    <property type="match status" value="1"/>
</dbReference>
<comment type="caution">
    <text evidence="1">The sequence shown here is derived from an EMBL/GenBank/DDBJ whole genome shotgun (WGS) entry which is preliminary data.</text>
</comment>
<dbReference type="RefSeq" id="WP_104412102.1">
    <property type="nucleotide sequence ID" value="NZ_PTIW01000009.1"/>
</dbReference>
<dbReference type="InterPro" id="IPR052551">
    <property type="entry name" value="UV-DNA_repair_photolyase"/>
</dbReference>
<name>A0AB36ZZ61_9BACT</name>
<dbReference type="Pfam" id="PF04244">
    <property type="entry name" value="DPRP"/>
    <property type="match status" value="1"/>
</dbReference>
<dbReference type="Gene3D" id="1.10.579.10">
    <property type="entry name" value="DNA Cyclobutane Dipyrimidine Photolyase, subunit A, domain 3"/>
    <property type="match status" value="1"/>
</dbReference>
<organism evidence="1 2">
    <name type="scientific">Malaciobacter marinus</name>
    <dbReference type="NCBI Taxonomy" id="505249"/>
    <lineage>
        <taxon>Bacteria</taxon>
        <taxon>Pseudomonadati</taxon>
        <taxon>Campylobacterota</taxon>
        <taxon>Epsilonproteobacteria</taxon>
        <taxon>Campylobacterales</taxon>
        <taxon>Arcobacteraceae</taxon>
        <taxon>Malaciobacter</taxon>
    </lineage>
</organism>
<protein>
    <submittedName>
        <fullName evidence="1">Deoxyribodipyrimidine photolyase-related protein</fullName>
    </submittedName>
</protein>
<dbReference type="InterPro" id="IPR014729">
    <property type="entry name" value="Rossmann-like_a/b/a_fold"/>
</dbReference>
<evidence type="ECO:0000313" key="1">
    <source>
        <dbReference type="EMBL" id="PPK61549.1"/>
    </source>
</evidence>
<dbReference type="PANTHER" id="PTHR38657">
    <property type="entry name" value="SLR1343 PROTEIN"/>
    <property type="match status" value="1"/>
</dbReference>
<dbReference type="SUPFAM" id="SSF48173">
    <property type="entry name" value="Cryptochrome/photolyase FAD-binding domain"/>
    <property type="match status" value="1"/>
</dbReference>
<dbReference type="Gene3D" id="1.10.10.1710">
    <property type="entry name" value="Deoxyribodipyrimidine photolyase-related"/>
    <property type="match status" value="1"/>
</dbReference>
<gene>
    <name evidence="1" type="ORF">B0F89_10968</name>
</gene>
<dbReference type="EMBL" id="PTIW01000009">
    <property type="protein sequence ID" value="PPK61549.1"/>
    <property type="molecule type" value="Genomic_DNA"/>
</dbReference>
<reference evidence="1 2" key="1">
    <citation type="submission" date="2018-02" db="EMBL/GenBank/DDBJ databases">
        <title>Subsurface microbial communities from deep shales in Ohio and West Virginia, USA.</title>
        <authorList>
            <person name="Wrighton K."/>
        </authorList>
    </citation>
    <scope>NUCLEOTIDE SEQUENCE [LARGE SCALE GENOMIC DNA]</scope>
    <source>
        <strain evidence="1 2">MARC-MIP3H16</strain>
    </source>
</reference>
<accession>A0AB36ZZ61</accession>